<dbReference type="InterPro" id="IPR003593">
    <property type="entry name" value="AAA+_ATPase"/>
</dbReference>
<dbReference type="InterPro" id="IPR022941">
    <property type="entry name" value="SRP54"/>
</dbReference>
<dbReference type="Gene3D" id="1.10.260.30">
    <property type="entry name" value="Signal recognition particle, SRP54 subunit, M-domain"/>
    <property type="match status" value="1"/>
</dbReference>
<dbReference type="SMART" id="SM00963">
    <property type="entry name" value="SRP54_N"/>
    <property type="match status" value="1"/>
</dbReference>
<dbReference type="InterPro" id="IPR004125">
    <property type="entry name" value="Signal_recog_particle_SRP54_M"/>
</dbReference>
<dbReference type="NCBIfam" id="TIGR00959">
    <property type="entry name" value="ffh"/>
    <property type="match status" value="1"/>
</dbReference>
<keyword evidence="9" id="KW-0963">Cytoplasm</keyword>
<comment type="domain">
    <text evidence="9">Composed of three domains: the N-terminal N domain, which is responsible for interactions with the ribosome, the central G domain, which binds GTP, and the C-terminal M domain, which binds the RNA and the signal sequence of the RNC.</text>
</comment>
<gene>
    <name evidence="9" type="primary">ffh</name>
    <name evidence="12" type="ORF">QOZ92_000201</name>
</gene>
<protein>
    <recommendedName>
        <fullName evidence="9">Signal recognition particle protein</fullName>
        <ecNumber evidence="9">3.6.5.4</ecNumber>
    </recommendedName>
    <alternativeName>
        <fullName evidence="9">Fifty-four homolog</fullName>
    </alternativeName>
</protein>
<evidence type="ECO:0000256" key="5">
    <source>
        <dbReference type="ARBA" id="ARBA00023134"/>
    </source>
</evidence>
<dbReference type="EC" id="3.6.5.4" evidence="9"/>
<evidence type="ECO:0000259" key="11">
    <source>
        <dbReference type="PROSITE" id="PS00300"/>
    </source>
</evidence>
<evidence type="ECO:0000256" key="9">
    <source>
        <dbReference type="HAMAP-Rule" id="MF_00306"/>
    </source>
</evidence>
<feature type="binding site" evidence="9">
    <location>
        <begin position="108"/>
        <end position="115"/>
    </location>
    <ligand>
        <name>GTP</name>
        <dbReference type="ChEBI" id="CHEBI:37565"/>
    </ligand>
</feature>
<dbReference type="InterPro" id="IPR000897">
    <property type="entry name" value="SRP54_GTPase_dom"/>
</dbReference>
<keyword evidence="4 9" id="KW-0694">RNA-binding</keyword>
<dbReference type="InterPro" id="IPR013822">
    <property type="entry name" value="Signal_recog_particl_SRP54_hlx"/>
</dbReference>
<dbReference type="Pfam" id="PF00448">
    <property type="entry name" value="SRP54"/>
    <property type="match status" value="1"/>
</dbReference>
<feature type="binding site" evidence="9">
    <location>
        <begin position="190"/>
        <end position="194"/>
    </location>
    <ligand>
        <name>GTP</name>
        <dbReference type="ChEBI" id="CHEBI:37565"/>
    </ligand>
</feature>
<evidence type="ECO:0000256" key="1">
    <source>
        <dbReference type="ARBA" id="ARBA00005450"/>
    </source>
</evidence>
<dbReference type="InterPro" id="IPR004780">
    <property type="entry name" value="SRP"/>
</dbReference>
<evidence type="ECO:0000256" key="3">
    <source>
        <dbReference type="ARBA" id="ARBA00022801"/>
    </source>
</evidence>
<feature type="binding site" evidence="9">
    <location>
        <begin position="248"/>
        <end position="251"/>
    </location>
    <ligand>
        <name>GTP</name>
        <dbReference type="ChEBI" id="CHEBI:37565"/>
    </ligand>
</feature>
<dbReference type="PANTHER" id="PTHR11564:SF5">
    <property type="entry name" value="SIGNAL RECOGNITION PARTICLE SUBUNIT SRP54"/>
    <property type="match status" value="1"/>
</dbReference>
<dbReference type="EMBL" id="JAUSWG010000001">
    <property type="protein sequence ID" value="MDQ0555091.1"/>
    <property type="molecule type" value="Genomic_DNA"/>
</dbReference>
<evidence type="ECO:0000256" key="8">
    <source>
        <dbReference type="ARBA" id="ARBA00048027"/>
    </source>
</evidence>
<name>A0ABU0MW14_9FIRM</name>
<evidence type="ECO:0000256" key="7">
    <source>
        <dbReference type="ARBA" id="ARBA00023274"/>
    </source>
</evidence>
<organism evidence="12 13">
    <name type="scientific">Paraclostridium ghonii</name>
    <dbReference type="NCBI Taxonomy" id="29358"/>
    <lineage>
        <taxon>Bacteria</taxon>
        <taxon>Bacillati</taxon>
        <taxon>Bacillota</taxon>
        <taxon>Clostridia</taxon>
        <taxon>Peptostreptococcales</taxon>
        <taxon>Peptostreptococcaceae</taxon>
        <taxon>Paraclostridium</taxon>
    </lineage>
</organism>
<keyword evidence="5 9" id="KW-0342">GTP-binding</keyword>
<dbReference type="HAMAP" id="MF_00306">
    <property type="entry name" value="SRP54"/>
    <property type="match status" value="1"/>
</dbReference>
<dbReference type="Gene3D" id="3.40.50.300">
    <property type="entry name" value="P-loop containing nucleotide triphosphate hydrolases"/>
    <property type="match status" value="1"/>
</dbReference>
<comment type="function">
    <text evidence="9">Involved in targeting and insertion of nascent membrane proteins into the cytoplasmic membrane. Binds to the hydrophobic signal sequence of the ribosome-nascent chain (RNC) as it emerges from the ribosomes. The SRP-RNC complex is then targeted to the cytoplasmic membrane where it interacts with the SRP receptor FtsY.</text>
</comment>
<dbReference type="InterPro" id="IPR027417">
    <property type="entry name" value="P-loop_NTPase"/>
</dbReference>
<keyword evidence="3 9" id="KW-0378">Hydrolase</keyword>
<comment type="caution">
    <text evidence="12">The sequence shown here is derived from an EMBL/GenBank/DDBJ whole genome shotgun (WGS) entry which is preliminary data.</text>
</comment>
<dbReference type="SMART" id="SM00962">
    <property type="entry name" value="SRP54"/>
    <property type="match status" value="1"/>
</dbReference>
<keyword evidence="6 9" id="KW-0733">Signal recognition particle</keyword>
<dbReference type="Gene3D" id="1.20.120.140">
    <property type="entry name" value="Signal recognition particle SRP54, nucleotide-binding domain"/>
    <property type="match status" value="1"/>
</dbReference>
<dbReference type="Pfam" id="PF02881">
    <property type="entry name" value="SRP54_N"/>
    <property type="match status" value="1"/>
</dbReference>
<evidence type="ECO:0000313" key="12">
    <source>
        <dbReference type="EMBL" id="MDQ0555091.1"/>
    </source>
</evidence>
<dbReference type="Pfam" id="PF02978">
    <property type="entry name" value="SRP_SPB"/>
    <property type="match status" value="1"/>
</dbReference>
<comment type="catalytic activity">
    <reaction evidence="8 9">
        <text>GTP + H2O = GDP + phosphate + H(+)</text>
        <dbReference type="Rhea" id="RHEA:19669"/>
        <dbReference type="ChEBI" id="CHEBI:15377"/>
        <dbReference type="ChEBI" id="CHEBI:15378"/>
        <dbReference type="ChEBI" id="CHEBI:37565"/>
        <dbReference type="ChEBI" id="CHEBI:43474"/>
        <dbReference type="ChEBI" id="CHEBI:58189"/>
        <dbReference type="EC" id="3.6.5.4"/>
    </reaction>
</comment>
<evidence type="ECO:0000313" key="13">
    <source>
        <dbReference type="Proteomes" id="UP001232584"/>
    </source>
</evidence>
<evidence type="ECO:0000256" key="2">
    <source>
        <dbReference type="ARBA" id="ARBA00022741"/>
    </source>
</evidence>
<sequence>MIFEGLADKLQGALGKLKSKGKLTEKDVKDAMREVKLALLEADVNFKVVKDFVKKVQERAVGQDVMESLTPAQHVIKIVNEELTSLMGDVQSKIMISPKPPTVIMMAGLQGAGKTTTSGKLGGYFKKQGKKPLLVACDIYRPAAIKQLQVVGEKLDIPVFSMGDKESPVNIAKAGYNHAIKNNHDLVIIDTAGRLHIDETLMEELQNIKHEVKPHEILLVVDSMTGQDAVNVAQNFNDALGVDGVVLTKLDGDTRGGAALSIRAVTQKPIKFIGMGEKLDDLEPFHPDRMASRILGMGDILSLIEKAQENIDLEKAKELESKIKKQELDFEDFLEQMEQIQKMGPLNKVIEMIPGMGQMKDQLGDMDMNNKEIVKTKAIIQSMTIEERRNPSLLNASRKKRIARGSGTSVQDVNRLIKQFDEMKKMMKMFTGTQKSMKKRGGFAGLPFFK</sequence>
<feature type="domain" description="SRP54-type proteins GTP-binding" evidence="11">
    <location>
        <begin position="269"/>
        <end position="282"/>
    </location>
</feature>
<keyword evidence="2 9" id="KW-0547">Nucleotide-binding</keyword>
<dbReference type="PROSITE" id="PS00300">
    <property type="entry name" value="SRP54"/>
    <property type="match status" value="1"/>
</dbReference>
<reference evidence="12 13" key="1">
    <citation type="submission" date="2023-07" db="EMBL/GenBank/DDBJ databases">
        <title>Genomic Encyclopedia of Type Strains, Phase IV (KMG-IV): sequencing the most valuable type-strain genomes for metagenomic binning, comparative biology and taxonomic classification.</title>
        <authorList>
            <person name="Goeker M."/>
        </authorList>
    </citation>
    <scope>NUCLEOTIDE SEQUENCE [LARGE SCALE GENOMIC DNA]</scope>
    <source>
        <strain evidence="12 13">DSM 15049</strain>
    </source>
</reference>
<dbReference type="SUPFAM" id="SSF47446">
    <property type="entry name" value="Signal peptide-binding domain"/>
    <property type="match status" value="1"/>
</dbReference>
<comment type="similarity">
    <text evidence="1 9">Belongs to the GTP-binding SRP family. SRP54 subfamily.</text>
</comment>
<feature type="coiled-coil region" evidence="10">
    <location>
        <begin position="316"/>
        <end position="343"/>
    </location>
</feature>
<accession>A0ABU0MW14</accession>
<evidence type="ECO:0000256" key="4">
    <source>
        <dbReference type="ARBA" id="ARBA00022884"/>
    </source>
</evidence>
<keyword evidence="13" id="KW-1185">Reference proteome</keyword>
<comment type="subunit">
    <text evidence="9">Part of the signal recognition particle protein translocation system, which is composed of SRP and FtsY.</text>
</comment>
<evidence type="ECO:0000256" key="6">
    <source>
        <dbReference type="ARBA" id="ARBA00023135"/>
    </source>
</evidence>
<dbReference type="RefSeq" id="WP_307501658.1">
    <property type="nucleotide sequence ID" value="NZ_BAAACE010000026.1"/>
</dbReference>
<dbReference type="PANTHER" id="PTHR11564">
    <property type="entry name" value="SIGNAL RECOGNITION PARTICLE 54K PROTEIN SRP54"/>
    <property type="match status" value="1"/>
</dbReference>
<keyword evidence="7 9" id="KW-0687">Ribonucleoprotein</keyword>
<comment type="subcellular location">
    <subcellularLocation>
        <location evidence="9">Cytoplasm</location>
    </subcellularLocation>
    <text evidence="9">The SRP-RNC complex is targeted to the cytoplasmic membrane.</text>
</comment>
<keyword evidence="10" id="KW-0175">Coiled coil</keyword>
<evidence type="ECO:0000256" key="10">
    <source>
        <dbReference type="SAM" id="Coils"/>
    </source>
</evidence>
<dbReference type="CDD" id="cd18539">
    <property type="entry name" value="SRP_G"/>
    <property type="match status" value="1"/>
</dbReference>
<dbReference type="InterPro" id="IPR036891">
    <property type="entry name" value="Signal_recog_part_SRP54_M_sf"/>
</dbReference>
<dbReference type="InterPro" id="IPR042101">
    <property type="entry name" value="SRP54_N_sf"/>
</dbReference>
<dbReference type="SUPFAM" id="SSF52540">
    <property type="entry name" value="P-loop containing nucleoside triphosphate hydrolases"/>
    <property type="match status" value="1"/>
</dbReference>
<dbReference type="Proteomes" id="UP001232584">
    <property type="component" value="Unassembled WGS sequence"/>
</dbReference>
<dbReference type="SMART" id="SM00382">
    <property type="entry name" value="AAA"/>
    <property type="match status" value="1"/>
</dbReference>
<proteinExistence type="inferred from homology"/>